<dbReference type="InterPro" id="IPR036397">
    <property type="entry name" value="RNaseH_sf"/>
</dbReference>
<dbReference type="AlphaFoldDB" id="A0A2N5U3E2"/>
<evidence type="ECO:0008006" key="4">
    <source>
        <dbReference type="Google" id="ProtNLM"/>
    </source>
</evidence>
<accession>A0A2N5U3E2</accession>
<evidence type="ECO:0000313" key="3">
    <source>
        <dbReference type="Proteomes" id="UP000235392"/>
    </source>
</evidence>
<sequence length="754" mass="85513">MVVTKAACSQRARRAAEARAAQELAIQERIKKKKKNKVSFSGTTEERPIVINDNDQDQALTNEDEPILIDEDHSQLDVFNDYDDDVALIDESHQIMEWCNESNESSNEEDLDEVAPLLWPISFLNAGEPHRQKLKSGNSGYQRSVPLSNPDLKKRVPRKLPRTTKHNYKKKRFEALGKNNNIMANFLKKAKPSTNIEEEHSDSGRESSDQIESRPNEEDYENHVASRVQDYLTNPQKAAYDEPAMFKREFEELNTAISFMKTKYRRREKQDKNFRYPRLEIDELQEFNNLRHENRMNGIPKPAIAASLTAAASSNRRLQSGKKKFTTSDSEPKDTANCEVPLLVDPEILGDNTETVFVYHNKSTIHAKERPTLSWLLPGTNEIRSKSLGWLIHISDFIVESTGRLVVLPEDQKAHNLSANDAATVIYPGSQGDPWWDMNQLCKQVAEKAIPIFEATNPGCQGVFVFDCSSAHGAYAPNALRAQSMNLNPGGKQARLCDTVIPVDDPHIPEERRGQRQSMCFPINYHIPSLAGQPKGIEQVLSEGGIWQHYSRVRFASRLPMLRLKCKECAASAAAKEAEVRAANLAKQAENKGYFVDQEQCVREILGSTNNRTELPSKAKDCCWLQIMASQSDFQAERPLLQTIVEEAGHTCLFLPKFHCELNPIELLWAYVKSDYQRQSHTCQTWKESRALFEKSRRSCPLSTIRKFFRKIDRQHSAYALGLTGPAAQKAMKKYSSHRRIPKTALMDVSVIAG</sequence>
<comment type="caution">
    <text evidence="2">The sequence shown here is derived from an EMBL/GenBank/DDBJ whole genome shotgun (WGS) entry which is preliminary data.</text>
</comment>
<proteinExistence type="predicted"/>
<evidence type="ECO:0000256" key="1">
    <source>
        <dbReference type="SAM" id="MobiDB-lite"/>
    </source>
</evidence>
<dbReference type="PANTHER" id="PTHR35871:SF1">
    <property type="entry name" value="CXC1-LIKE CYSTEINE CLUSTER ASSOCIATED WITH KDZ TRANSPOSASES DOMAIN-CONTAINING PROTEIN"/>
    <property type="match status" value="1"/>
</dbReference>
<dbReference type="PANTHER" id="PTHR35871">
    <property type="entry name" value="EXPRESSED PROTEIN"/>
    <property type="match status" value="1"/>
</dbReference>
<feature type="compositionally biased region" description="Basic and acidic residues" evidence="1">
    <location>
        <begin position="197"/>
        <end position="223"/>
    </location>
</feature>
<protein>
    <recommendedName>
        <fullName evidence="4">Tc1-like transposase DDE domain-containing protein</fullName>
    </recommendedName>
</protein>
<reference evidence="2 3" key="1">
    <citation type="submission" date="2017-11" db="EMBL/GenBank/DDBJ databases">
        <title>De novo assembly and phasing of dikaryotic genomes from two isolates of Puccinia coronata f. sp. avenae, the causal agent of oat crown rust.</title>
        <authorList>
            <person name="Miller M.E."/>
            <person name="Zhang Y."/>
            <person name="Omidvar V."/>
            <person name="Sperschneider J."/>
            <person name="Schwessinger B."/>
            <person name="Raley C."/>
            <person name="Palmer J.M."/>
            <person name="Garnica D."/>
            <person name="Upadhyaya N."/>
            <person name="Rathjen J."/>
            <person name="Taylor J.M."/>
            <person name="Park R.F."/>
            <person name="Dodds P.N."/>
            <person name="Hirsch C.D."/>
            <person name="Kianian S.F."/>
            <person name="Figueroa M."/>
        </authorList>
    </citation>
    <scope>NUCLEOTIDE SEQUENCE [LARGE SCALE GENOMIC DNA]</scope>
    <source>
        <strain evidence="2">12SD80</strain>
    </source>
</reference>
<feature type="region of interest" description="Disordered" evidence="1">
    <location>
        <begin position="188"/>
        <end position="223"/>
    </location>
</feature>
<evidence type="ECO:0000313" key="2">
    <source>
        <dbReference type="EMBL" id="PLW32257.1"/>
    </source>
</evidence>
<feature type="compositionally biased region" description="Basic residues" evidence="1">
    <location>
        <begin position="155"/>
        <end position="165"/>
    </location>
</feature>
<dbReference type="Proteomes" id="UP000235392">
    <property type="component" value="Unassembled WGS sequence"/>
</dbReference>
<name>A0A2N5U3E2_9BASI</name>
<dbReference type="GO" id="GO:0003676">
    <property type="term" value="F:nucleic acid binding"/>
    <property type="evidence" value="ECO:0007669"/>
    <property type="project" value="InterPro"/>
</dbReference>
<feature type="region of interest" description="Disordered" evidence="1">
    <location>
        <begin position="315"/>
        <end position="337"/>
    </location>
</feature>
<dbReference type="EMBL" id="PGCI01000247">
    <property type="protein sequence ID" value="PLW32257.1"/>
    <property type="molecule type" value="Genomic_DNA"/>
</dbReference>
<feature type="region of interest" description="Disordered" evidence="1">
    <location>
        <begin position="130"/>
        <end position="165"/>
    </location>
</feature>
<gene>
    <name evidence="2" type="ORF">PCASD_17820</name>
</gene>
<organism evidence="2 3">
    <name type="scientific">Puccinia coronata f. sp. avenae</name>
    <dbReference type="NCBI Taxonomy" id="200324"/>
    <lineage>
        <taxon>Eukaryota</taxon>
        <taxon>Fungi</taxon>
        <taxon>Dikarya</taxon>
        <taxon>Basidiomycota</taxon>
        <taxon>Pucciniomycotina</taxon>
        <taxon>Pucciniomycetes</taxon>
        <taxon>Pucciniales</taxon>
        <taxon>Pucciniaceae</taxon>
        <taxon>Puccinia</taxon>
    </lineage>
</organism>
<dbReference type="Gene3D" id="3.30.420.10">
    <property type="entry name" value="Ribonuclease H-like superfamily/Ribonuclease H"/>
    <property type="match status" value="1"/>
</dbReference>
<feature type="compositionally biased region" description="Polar residues" evidence="1">
    <location>
        <begin position="135"/>
        <end position="147"/>
    </location>
</feature>